<feature type="signal peptide" evidence="1">
    <location>
        <begin position="1"/>
        <end position="30"/>
    </location>
</feature>
<dbReference type="RefSeq" id="WP_086685492.1">
    <property type="nucleotide sequence ID" value="NZ_CP163433.1"/>
</dbReference>
<sequence>MNKSRNIASVLASVLGGLALFGAVAGPASGAEGPNGCVSDGRGGVSCVQSSEERITIDGDGTVHHTVKGSKPACSAKVGEISCVTSAVTKPIR</sequence>
<feature type="chain" id="PRO_5044223790" description="Secreted protein" evidence="1">
    <location>
        <begin position="31"/>
        <end position="93"/>
    </location>
</feature>
<keyword evidence="1" id="KW-0732">Signal</keyword>
<protein>
    <recommendedName>
        <fullName evidence="3">Secreted protein</fullName>
    </recommendedName>
</protein>
<evidence type="ECO:0000313" key="2">
    <source>
        <dbReference type="EMBL" id="XDQ18684.1"/>
    </source>
</evidence>
<dbReference type="EMBL" id="CP163433">
    <property type="protein sequence ID" value="XDQ18684.1"/>
    <property type="molecule type" value="Genomic_DNA"/>
</dbReference>
<organism evidence="2">
    <name type="scientific">Streptomyces sp. R17</name>
    <dbReference type="NCBI Taxonomy" id="3238626"/>
    <lineage>
        <taxon>Bacteria</taxon>
        <taxon>Bacillati</taxon>
        <taxon>Actinomycetota</taxon>
        <taxon>Actinomycetes</taxon>
        <taxon>Kitasatosporales</taxon>
        <taxon>Streptomycetaceae</taxon>
        <taxon>Streptomyces</taxon>
    </lineage>
</organism>
<accession>A0AB39NL28</accession>
<reference evidence="2" key="1">
    <citation type="submission" date="2024-07" db="EMBL/GenBank/DDBJ databases">
        <authorList>
            <person name="Yu S.T."/>
        </authorList>
    </citation>
    <scope>NUCLEOTIDE SEQUENCE</scope>
    <source>
        <strain evidence="2">R17</strain>
    </source>
</reference>
<proteinExistence type="predicted"/>
<evidence type="ECO:0008006" key="3">
    <source>
        <dbReference type="Google" id="ProtNLM"/>
    </source>
</evidence>
<evidence type="ECO:0000256" key="1">
    <source>
        <dbReference type="SAM" id="SignalP"/>
    </source>
</evidence>
<name>A0AB39NL28_9ACTN</name>
<dbReference type="AlphaFoldDB" id="A0AB39NL28"/>
<gene>
    <name evidence="2" type="ORF">AB5J48_11170</name>
</gene>
<dbReference type="GeneID" id="303245903"/>